<dbReference type="InterPro" id="IPR026683">
    <property type="entry name" value="TOR_cat"/>
</dbReference>
<comment type="caution">
    <text evidence="9">The sequence shown here is derived from an EMBL/GenBank/DDBJ whole genome shotgun (WGS) entry which is preliminary data.</text>
</comment>
<dbReference type="Pfam" id="PF08771">
    <property type="entry name" value="FRB_dom"/>
    <property type="match status" value="1"/>
</dbReference>
<dbReference type="GeneID" id="94830140"/>
<dbReference type="InterPro" id="IPR009076">
    <property type="entry name" value="FRB_dom"/>
</dbReference>
<dbReference type="GO" id="GO:0005737">
    <property type="term" value="C:cytoplasm"/>
    <property type="evidence" value="ECO:0007669"/>
    <property type="project" value="TreeGrafter"/>
</dbReference>
<evidence type="ECO:0000256" key="6">
    <source>
        <dbReference type="SAM" id="MobiDB-lite"/>
    </source>
</evidence>
<dbReference type="CDD" id="cd05169">
    <property type="entry name" value="PIKKc_TOR"/>
    <property type="match status" value="1"/>
</dbReference>
<comment type="catalytic activity">
    <reaction evidence="3 5">
        <text>L-threonyl-[protein] + ATP = O-phospho-L-threonyl-[protein] + ADP + H(+)</text>
        <dbReference type="Rhea" id="RHEA:46608"/>
        <dbReference type="Rhea" id="RHEA-COMP:11060"/>
        <dbReference type="Rhea" id="RHEA-COMP:11605"/>
        <dbReference type="ChEBI" id="CHEBI:15378"/>
        <dbReference type="ChEBI" id="CHEBI:30013"/>
        <dbReference type="ChEBI" id="CHEBI:30616"/>
        <dbReference type="ChEBI" id="CHEBI:61977"/>
        <dbReference type="ChEBI" id="CHEBI:456216"/>
        <dbReference type="EC" id="2.7.11.1"/>
    </reaction>
</comment>
<dbReference type="GO" id="GO:0031929">
    <property type="term" value="P:TOR signaling"/>
    <property type="evidence" value="ECO:0007669"/>
    <property type="project" value="TreeGrafter"/>
</dbReference>
<dbReference type="Pfam" id="PF00454">
    <property type="entry name" value="PI3_PI4_kinase"/>
    <property type="match status" value="1"/>
</dbReference>
<accession>A0A1J4JEQ0</accession>
<dbReference type="PROSITE" id="PS51189">
    <property type="entry name" value="FAT"/>
    <property type="match status" value="1"/>
</dbReference>
<evidence type="ECO:0000259" key="7">
    <source>
        <dbReference type="PROSITE" id="PS50290"/>
    </source>
</evidence>
<dbReference type="Gene3D" id="3.30.1010.10">
    <property type="entry name" value="Phosphatidylinositol 3-kinase Catalytic Subunit, Chain A, domain 4"/>
    <property type="match status" value="1"/>
</dbReference>
<comment type="catalytic activity">
    <reaction evidence="4">
        <text>L-seryl-[protein] + ATP = O-phospho-L-seryl-[protein] + ADP + H(+)</text>
        <dbReference type="Rhea" id="RHEA:17989"/>
        <dbReference type="Rhea" id="RHEA-COMP:9863"/>
        <dbReference type="Rhea" id="RHEA-COMP:11604"/>
        <dbReference type="ChEBI" id="CHEBI:15378"/>
        <dbReference type="ChEBI" id="CHEBI:29999"/>
        <dbReference type="ChEBI" id="CHEBI:30616"/>
        <dbReference type="ChEBI" id="CHEBI:83421"/>
        <dbReference type="ChEBI" id="CHEBI:456216"/>
        <dbReference type="EC" id="2.7.11.1"/>
    </reaction>
</comment>
<dbReference type="FunFam" id="1.10.1070.11:FF:000029">
    <property type="entry name" value="Serine/threonine-protein kinase TOR"/>
    <property type="match status" value="1"/>
</dbReference>
<organism evidence="9 10">
    <name type="scientific">Tritrichomonas foetus</name>
    <dbReference type="NCBI Taxonomy" id="1144522"/>
    <lineage>
        <taxon>Eukaryota</taxon>
        <taxon>Metamonada</taxon>
        <taxon>Parabasalia</taxon>
        <taxon>Tritrichomonadida</taxon>
        <taxon>Tritrichomonadidae</taxon>
        <taxon>Tritrichomonas</taxon>
    </lineage>
</organism>
<evidence type="ECO:0000259" key="8">
    <source>
        <dbReference type="PROSITE" id="PS51189"/>
    </source>
</evidence>
<evidence type="ECO:0000256" key="3">
    <source>
        <dbReference type="ARBA" id="ARBA00047899"/>
    </source>
</evidence>
<sequence>MDAISVSNINTVIFTNIVTDFASWKKKRQFLTEQLGLYLLDFNEIQLSSIIAGWESELMQVSQLETIEGNMSALLAFSILHFFFRSFEHVKRNFPMVNYLTSSKNKEVCRAATTTLRYLAEENPDNYTFLRISIESAKNYLKPVQRDTHLYNGLLILRQCGRFLPSDVFGITINTMPEIWSAICSPDNALQKVAVQVVNIHLSHIPSNTVESYAVSLIFDCYSMMNSKNSSVSYTGFILTLKTVYILFPKAIDIPILIKKLMDSFAFNTEEIPIEAFKFILLLSEKNLSSISNDQSSLIFNILLSYITSFTSLNNTSTTSSSSKANISNSSSASNISSNSNSSTQISNYFSKTVTPNHSIFKLFTLLDKFLRVLPSSTIPIKEIIDIVTMFSSQKDLANYFFGILCTILELFPQQNIPKEIFMKEVPCKNSLNALRMRIDILMELRETMMKYFNDGINPKAEFGSQKTSLRIFATFQHILFERLDTMFPKLRHFAYSTNEKIRYLFSSVLHAFTCQEATDELIRLAMMEDSKRVRLCALNQLKAEAVVDRASQLFQLLADPSYEVRRAAIPIIASVAKLNSLYTVPSIVLFVNSFLVTNVSHNNPARSAKACSLLPLIAGHFVQFEKQFIPNLSWFCVWFLSHGEPIKDLPLNDTSIPENDNLHSIDLRNVIHRDFLSSNHGNKTCNDKEQSYIEKDRNLSMIYKVENSKWIAKCDAFMFDTLRKLSPYLKSYLNQVIPIFISTFSIDQKDLVYFAALDALRQIILENNAEINLFAYFPDLLPSLLRLIARSTSKEIIINVLKLTGTIGASNVVPTETDDVNSFVQLMSIQNMSFFTPFVLKLLCEHFKEPSVSVCSAFSMIFTKDVINAMPFLEKVINSFIAVIKRETDIDVLFNELELIIVNTKINITPYLPLLLDLFSEYLTNINCLRCCISLSYHLKSEFINYSTTLYLSTLHLLNNKDNQFFKAILKFITHAIIFQNQNPELFVEQVEFHLLGDEVLDSAKTTFLLKTVTNLVQLRKLTMYSSRLSRICFSMLFKSSLNEVIQLIFNLCQYGDLSIDMVELFLNNTGLTIPPLSNIRAVIEAPDKDEFPSIRNTIPLLSTNHLDHLIASMDNPTESAFNGLKQPVFNNARVWIDDLCTRVVKNSPSVAIRSCAHTIAQSQSFRDELFPIAFLSCWMSTFRIQDRSQFSKTILMILENFDKIDPVIIDLAELTDRVGFPLLVPDNILAKASQNPGLSLYFLQRFLRENPDSKSTIRSLLELNAKMGFLNSARGLLTSYSFQLNELDIGKWYEQLGEWDKALDIFEKFDNNERKKDSTLVKSLINSYAHLELWSKIRDMETEFFKMTYDQQKDIALWFACSEFHNNKIEEAKCFLLPELDDIDTLLYRSIFAIASGDFLNAKIYINKGFEKLTENNSVLDGSDASQATKNMVYAQHFVELNEALLMKKERINTIPKIWQNRIKNFSHESDAWIRMIEVRSLVLRPEDHIESYLKMVSVLRKERKWRLIDAYCDRFLENVNTLSAILTKLKNHWARGQKEEALFMITIINKLLTVDEEDFQHVVDSISTSSPFHEEFLNQLQLNGRKYHDIQKYKEENQIGPKLTARMLRIQANWQYKLYNNKNTSITNDISPLESLTRIGQIFEQSKNLEPNDYRTWAGWAYANSRALSHANEERSMYAINAIFGFLKATQLRPSESLEYLCQMFSIFFRYGEETELDPQLHSEIVSLPPSIIIQIIPQIVVHIAHRDTQIRQLVQDVITVFGVDHFESVIFSLNVLSMIDDSEKSLAARSFMDALGARHAATYSDAKLFIDGMHRAAVSWLENWITTLEAASKAQQRGNKETVIDVISRQLETSDQPQCELDRQLMRQFSNHILRCRSVFEKYKRGNEALLRPMWDNFRSLFSEFEAQMKKIDSLLLNKISPELATRRGFNLVIPGTYEVSREVPKLDYIEPELQVLSTQAHPRAVYMVDCSGSRAKFLLKGNEDLRLDQRIMQFFKLINSLLATNRNTNEMGTSIILYAVVPFAPNAGLISWVTGSDTLQLLVSEYRSHRHVRKNAEIDVYTQFCGPVYNYLNALQHHEVFNEVASKSPAGELREMLWLRSPSPAAWVRRNRNYTISTALMSMAGYTIGLGDRHPNNLMIQKHTGRVIHIDFGDSFEVARNRRIYRERVPFRLTRMILNALDGGRVDGLFRQCCEDVLWVLRENQSSIIAQLEVFVHEPIFYGREISSSEAATSGILDRVSKKLNGRDPVPFDKPNAVYEVSDQVFTLIKIASDPMEYDRHFLGWCPFW</sequence>
<dbReference type="InterPro" id="IPR003152">
    <property type="entry name" value="FATC_dom"/>
</dbReference>
<reference evidence="9" key="1">
    <citation type="submission" date="2016-10" db="EMBL/GenBank/DDBJ databases">
        <authorList>
            <person name="Benchimol M."/>
            <person name="Almeida L.G."/>
            <person name="Vasconcelos A.T."/>
            <person name="Perreira-Neves A."/>
            <person name="Rosa I.A."/>
            <person name="Tasca T."/>
            <person name="Bogo M.R."/>
            <person name="de Souza W."/>
        </authorList>
    </citation>
    <scope>NUCLEOTIDE SEQUENCE [LARGE SCALE GENOMIC DNA]</scope>
    <source>
        <strain evidence="9">K</strain>
    </source>
</reference>
<dbReference type="PROSITE" id="PS50290">
    <property type="entry name" value="PI3_4_KINASE_3"/>
    <property type="match status" value="1"/>
</dbReference>
<dbReference type="GO" id="GO:0005524">
    <property type="term" value="F:ATP binding"/>
    <property type="evidence" value="ECO:0007669"/>
    <property type="project" value="UniProtKB-KW"/>
</dbReference>
<dbReference type="InterPro" id="IPR011009">
    <property type="entry name" value="Kinase-like_dom_sf"/>
</dbReference>
<feature type="domain" description="PI3K/PI4K catalytic" evidence="7">
    <location>
        <begin position="1954"/>
        <end position="2272"/>
    </location>
</feature>
<dbReference type="GO" id="GO:0044877">
    <property type="term" value="F:protein-containing complex binding"/>
    <property type="evidence" value="ECO:0007669"/>
    <property type="project" value="InterPro"/>
</dbReference>
<dbReference type="GO" id="GO:0004674">
    <property type="term" value="F:protein serine/threonine kinase activity"/>
    <property type="evidence" value="ECO:0007669"/>
    <property type="project" value="UniProtKB-KW"/>
</dbReference>
<keyword evidence="5" id="KW-0067">ATP-binding</keyword>
<dbReference type="SMART" id="SM01345">
    <property type="entry name" value="Rapamycin_bind"/>
    <property type="match status" value="1"/>
</dbReference>
<protein>
    <recommendedName>
        <fullName evidence="5">Serine/threonine-protein kinase TOR</fullName>
        <ecNumber evidence="5">2.7.11.1</ecNumber>
    </recommendedName>
</protein>
<dbReference type="VEuPathDB" id="TrichDB:TRFO_10399"/>
<keyword evidence="5" id="KW-0808">Transferase</keyword>
<evidence type="ECO:0000313" key="10">
    <source>
        <dbReference type="Proteomes" id="UP000179807"/>
    </source>
</evidence>
<dbReference type="Gene3D" id="1.25.10.10">
    <property type="entry name" value="Leucine-rich Repeat Variant"/>
    <property type="match status" value="1"/>
</dbReference>
<keyword evidence="5" id="KW-0723">Serine/threonine-protein kinase</keyword>
<dbReference type="OrthoDB" id="381190at2759"/>
<dbReference type="Proteomes" id="UP000179807">
    <property type="component" value="Unassembled WGS sequence"/>
</dbReference>
<keyword evidence="2" id="KW-0677">Repeat</keyword>
<dbReference type="GO" id="GO:0106310">
    <property type="term" value="F:protein serine kinase activity"/>
    <property type="evidence" value="ECO:0007669"/>
    <property type="project" value="RHEA"/>
</dbReference>
<name>A0A1J4JEQ0_9EUKA</name>
<proteinExistence type="inferred from homology"/>
<evidence type="ECO:0000256" key="2">
    <source>
        <dbReference type="ARBA" id="ARBA00022737"/>
    </source>
</evidence>
<feature type="domain" description="FAT" evidence="8">
    <location>
        <begin position="1227"/>
        <end position="1783"/>
    </location>
</feature>
<dbReference type="EMBL" id="MLAK01001226">
    <property type="protein sequence ID" value="OHS95740.1"/>
    <property type="molecule type" value="Genomic_DNA"/>
</dbReference>
<dbReference type="SMART" id="SM01343">
    <property type="entry name" value="FATC"/>
    <property type="match status" value="1"/>
</dbReference>
<dbReference type="GO" id="GO:0031932">
    <property type="term" value="C:TORC2 complex"/>
    <property type="evidence" value="ECO:0007669"/>
    <property type="project" value="TreeGrafter"/>
</dbReference>
<dbReference type="InterPro" id="IPR050517">
    <property type="entry name" value="DDR_Repair_Kinase"/>
</dbReference>
<dbReference type="InterPro" id="IPR024585">
    <property type="entry name" value="mTOR_dom"/>
</dbReference>
<dbReference type="InterPro" id="IPR000403">
    <property type="entry name" value="PI3/4_kinase_cat_dom"/>
</dbReference>
<comment type="similarity">
    <text evidence="1 5">Belongs to the PI3/PI4-kinase family.</text>
</comment>
<dbReference type="Pfam" id="PF02259">
    <property type="entry name" value="FAT"/>
    <property type="match status" value="1"/>
</dbReference>
<dbReference type="InterPro" id="IPR003151">
    <property type="entry name" value="PIK-rel_kinase_FAT"/>
</dbReference>
<dbReference type="SMART" id="SM01346">
    <property type="entry name" value="DUF3385"/>
    <property type="match status" value="1"/>
</dbReference>
<evidence type="ECO:0000256" key="5">
    <source>
        <dbReference type="RuleBase" id="RU364109"/>
    </source>
</evidence>
<dbReference type="InterPro" id="IPR014009">
    <property type="entry name" value="PIK_FAT"/>
</dbReference>
<dbReference type="FunFam" id="3.30.1010.10:FF:000025">
    <property type="entry name" value="PIKK family atypical protein kinase"/>
    <property type="match status" value="1"/>
</dbReference>
<dbReference type="Gene3D" id="1.10.1070.11">
    <property type="entry name" value="Phosphatidylinositol 3-/4-kinase, catalytic domain"/>
    <property type="match status" value="1"/>
</dbReference>
<dbReference type="PANTHER" id="PTHR11139:SF9">
    <property type="entry name" value="SERINE_THREONINE-PROTEIN KINASE MTOR"/>
    <property type="match status" value="1"/>
</dbReference>
<dbReference type="EC" id="2.7.11.1" evidence="5"/>
<evidence type="ECO:0000256" key="1">
    <source>
        <dbReference type="ARBA" id="ARBA00011031"/>
    </source>
</evidence>
<keyword evidence="10" id="KW-1185">Reference proteome</keyword>
<keyword evidence="5" id="KW-0547">Nucleotide-binding</keyword>
<dbReference type="Pfam" id="PF11865">
    <property type="entry name" value="mTOR_dom"/>
    <property type="match status" value="1"/>
</dbReference>
<dbReference type="PANTHER" id="PTHR11139">
    <property type="entry name" value="ATAXIA TELANGIECTASIA MUTATED ATM -RELATED"/>
    <property type="match status" value="1"/>
</dbReference>
<keyword evidence="5 9" id="KW-0418">Kinase</keyword>
<dbReference type="SUPFAM" id="SSF56112">
    <property type="entry name" value="Protein kinase-like (PK-like)"/>
    <property type="match status" value="1"/>
</dbReference>
<dbReference type="InterPro" id="IPR011989">
    <property type="entry name" value="ARM-like"/>
</dbReference>
<dbReference type="GO" id="GO:0005634">
    <property type="term" value="C:nucleus"/>
    <property type="evidence" value="ECO:0007669"/>
    <property type="project" value="TreeGrafter"/>
</dbReference>
<dbReference type="GO" id="GO:0031931">
    <property type="term" value="C:TORC1 complex"/>
    <property type="evidence" value="ECO:0007669"/>
    <property type="project" value="TreeGrafter"/>
</dbReference>
<dbReference type="RefSeq" id="XP_068348877.1">
    <property type="nucleotide sequence ID" value="XM_068495436.1"/>
</dbReference>
<dbReference type="InterPro" id="IPR016024">
    <property type="entry name" value="ARM-type_fold"/>
</dbReference>
<evidence type="ECO:0000313" key="9">
    <source>
        <dbReference type="EMBL" id="OHS95740.1"/>
    </source>
</evidence>
<evidence type="ECO:0000256" key="4">
    <source>
        <dbReference type="ARBA" id="ARBA00048679"/>
    </source>
</evidence>
<dbReference type="SUPFAM" id="SSF48371">
    <property type="entry name" value="ARM repeat"/>
    <property type="match status" value="2"/>
</dbReference>
<dbReference type="InterPro" id="IPR036940">
    <property type="entry name" value="PI3/4_kinase_cat_sf"/>
</dbReference>
<dbReference type="GO" id="GO:0016242">
    <property type="term" value="P:negative regulation of macroautophagy"/>
    <property type="evidence" value="ECO:0007669"/>
    <property type="project" value="TreeGrafter"/>
</dbReference>
<dbReference type="SMART" id="SM00146">
    <property type="entry name" value="PI3Kc"/>
    <property type="match status" value="1"/>
</dbReference>
<feature type="region of interest" description="Disordered" evidence="6">
    <location>
        <begin position="317"/>
        <end position="341"/>
    </location>
</feature>
<gene>
    <name evidence="9" type="ORF">TRFO_10399</name>
</gene>